<sequence length="97" mass="11329">IKKIISEHVSEATSSSITSKLIPILSILVAIPIFLGIAYKVNNKELKNYFHYIYANNDKQNHIFLHFILVFVIWISETISKTTFKRKAKKIKKKMDY</sequence>
<keyword evidence="1" id="KW-0812">Transmembrane</keyword>
<feature type="transmembrane region" description="Helical" evidence="1">
    <location>
        <begin position="63"/>
        <end position="84"/>
    </location>
</feature>
<comment type="caution">
    <text evidence="2">The sequence shown here is derived from an EMBL/GenBank/DDBJ whole genome shotgun (WGS) entry which is preliminary data.</text>
</comment>
<evidence type="ECO:0000313" key="3">
    <source>
        <dbReference type="Proteomes" id="UP000008553"/>
    </source>
</evidence>
<name>Q7RMA5_PLAYO</name>
<dbReference type="PaxDb" id="73239-Q7RMA5"/>
<dbReference type="InterPro" id="IPR006477">
    <property type="entry name" value="Yir_bir_cir"/>
</dbReference>
<accession>Q7RMA5</accession>
<protein>
    <submittedName>
        <fullName evidence="2">Uncharacterized protein</fullName>
    </submittedName>
</protein>
<dbReference type="Proteomes" id="UP000008553">
    <property type="component" value="Unassembled WGS sequence"/>
</dbReference>
<dbReference type="InParanoid" id="Q7RMA5"/>
<feature type="non-terminal residue" evidence="2">
    <location>
        <position position="1"/>
    </location>
</feature>
<reference evidence="2 3" key="1">
    <citation type="journal article" date="2002" name="Nature">
        <title>Genome sequence and comparative analysis of the model rodent malaria parasite Plasmodium yoelii yoelii.</title>
        <authorList>
            <person name="Carlton J.M."/>
            <person name="Angiuoli S.V."/>
            <person name="Suh B.B."/>
            <person name="Kooij T.W."/>
            <person name="Pertea M."/>
            <person name="Silva J.C."/>
            <person name="Ermolaeva M.D."/>
            <person name="Allen J.E."/>
            <person name="Selengut J.D."/>
            <person name="Koo H.L."/>
            <person name="Peterson J.D."/>
            <person name="Pop M."/>
            <person name="Kosack D.S."/>
            <person name="Shumway M.F."/>
            <person name="Bidwell S.L."/>
            <person name="Shallom S.J."/>
            <person name="van Aken S.E."/>
            <person name="Riedmuller S.B."/>
            <person name="Feldblyum T.V."/>
            <person name="Cho J.K."/>
            <person name="Quackenbush J."/>
            <person name="Sedegah M."/>
            <person name="Shoaibi A."/>
            <person name="Cummings L.M."/>
            <person name="Florens L."/>
            <person name="Yates J.R."/>
            <person name="Raine J.D."/>
            <person name="Sinden R.E."/>
            <person name="Harris M.A."/>
            <person name="Cunningham D.A."/>
            <person name="Preiser P.R."/>
            <person name="Bergman L.W."/>
            <person name="Vaidya A.B."/>
            <person name="van Lin L.H."/>
            <person name="Janse C.J."/>
            <person name="Waters A.P."/>
            <person name="Smith H.O."/>
            <person name="White O.R."/>
            <person name="Salzberg S.L."/>
            <person name="Venter J.C."/>
            <person name="Fraser C.M."/>
            <person name="Hoffman S.L."/>
            <person name="Gardner M.J."/>
            <person name="Carucci D.J."/>
        </authorList>
    </citation>
    <scope>NUCLEOTIDE SEQUENCE [LARGE SCALE GENOMIC DNA]</scope>
    <source>
        <strain evidence="2 3">17XNL</strain>
    </source>
</reference>
<keyword evidence="3" id="KW-1185">Reference proteome</keyword>
<keyword evidence="1" id="KW-1133">Transmembrane helix</keyword>
<keyword evidence="1" id="KW-0472">Membrane</keyword>
<dbReference type="AlphaFoldDB" id="Q7RMA5"/>
<organism evidence="2 3">
    <name type="scientific">Plasmodium yoelii yoelii</name>
    <dbReference type="NCBI Taxonomy" id="73239"/>
    <lineage>
        <taxon>Eukaryota</taxon>
        <taxon>Sar</taxon>
        <taxon>Alveolata</taxon>
        <taxon>Apicomplexa</taxon>
        <taxon>Aconoidasida</taxon>
        <taxon>Haemosporida</taxon>
        <taxon>Plasmodiidae</taxon>
        <taxon>Plasmodium</taxon>
        <taxon>Plasmodium (Vinckeia)</taxon>
    </lineage>
</organism>
<evidence type="ECO:0000313" key="2">
    <source>
        <dbReference type="EMBL" id="EAA21713.1"/>
    </source>
</evidence>
<evidence type="ECO:0000256" key="1">
    <source>
        <dbReference type="SAM" id="Phobius"/>
    </source>
</evidence>
<proteinExistence type="predicted"/>
<gene>
    <name evidence="2" type="ORF">PY02277</name>
</gene>
<feature type="transmembrane region" description="Helical" evidence="1">
    <location>
        <begin position="21"/>
        <end position="39"/>
    </location>
</feature>
<dbReference type="EMBL" id="AABL01000624">
    <property type="protein sequence ID" value="EAA21713.1"/>
    <property type="molecule type" value="Genomic_DNA"/>
</dbReference>
<dbReference type="Pfam" id="PF06022">
    <property type="entry name" value="Cir_Bir_Yir"/>
    <property type="match status" value="1"/>
</dbReference>